<dbReference type="RefSeq" id="WP_270110905.1">
    <property type="nucleotide sequence ID" value="NZ_JAPZVP010000011.1"/>
</dbReference>
<evidence type="ECO:0000313" key="3">
    <source>
        <dbReference type="EMBL" id="MDA1360943.1"/>
    </source>
</evidence>
<protein>
    <submittedName>
        <fullName evidence="3">Universal stress protein</fullName>
    </submittedName>
</protein>
<comment type="similarity">
    <text evidence="1">Belongs to the universal stress protein A family.</text>
</comment>
<reference evidence="3" key="1">
    <citation type="submission" date="2022-12" db="EMBL/GenBank/DDBJ databases">
        <title>Gycomyces niveus sp.nov.,a novel actinomycete isolated from soil in Shouguan.</title>
        <authorList>
            <person name="Yang X."/>
        </authorList>
    </citation>
    <scope>NUCLEOTIDE SEQUENCE</scope>
    <source>
        <strain evidence="3">NEAU-A15</strain>
    </source>
</reference>
<organism evidence="3 4">
    <name type="scientific">Glycomyces luteolus</name>
    <dbReference type="NCBI Taxonomy" id="2670330"/>
    <lineage>
        <taxon>Bacteria</taxon>
        <taxon>Bacillati</taxon>
        <taxon>Actinomycetota</taxon>
        <taxon>Actinomycetes</taxon>
        <taxon>Glycomycetales</taxon>
        <taxon>Glycomycetaceae</taxon>
        <taxon>Glycomyces</taxon>
    </lineage>
</organism>
<dbReference type="PANTHER" id="PTHR46553:SF3">
    <property type="entry name" value="ADENINE NUCLEOTIDE ALPHA HYDROLASES-LIKE SUPERFAMILY PROTEIN"/>
    <property type="match status" value="1"/>
</dbReference>
<keyword evidence="4" id="KW-1185">Reference proteome</keyword>
<accession>A0A9X3SU42</accession>
<dbReference type="EMBL" id="JAPZVP010000011">
    <property type="protein sequence ID" value="MDA1360943.1"/>
    <property type="molecule type" value="Genomic_DNA"/>
</dbReference>
<comment type="caution">
    <text evidence="3">The sequence shown here is derived from an EMBL/GenBank/DDBJ whole genome shotgun (WGS) entry which is preliminary data.</text>
</comment>
<dbReference type="InterPro" id="IPR006015">
    <property type="entry name" value="Universal_stress_UspA"/>
</dbReference>
<evidence type="ECO:0000256" key="1">
    <source>
        <dbReference type="ARBA" id="ARBA00008791"/>
    </source>
</evidence>
<dbReference type="AlphaFoldDB" id="A0A9X3SU42"/>
<dbReference type="Pfam" id="PF00582">
    <property type="entry name" value="Usp"/>
    <property type="match status" value="1"/>
</dbReference>
<dbReference type="Gene3D" id="3.40.50.620">
    <property type="entry name" value="HUPs"/>
    <property type="match status" value="1"/>
</dbReference>
<dbReference type="Proteomes" id="UP001146067">
    <property type="component" value="Unassembled WGS sequence"/>
</dbReference>
<dbReference type="InterPro" id="IPR006016">
    <property type="entry name" value="UspA"/>
</dbReference>
<name>A0A9X3SU42_9ACTN</name>
<evidence type="ECO:0000259" key="2">
    <source>
        <dbReference type="Pfam" id="PF00582"/>
    </source>
</evidence>
<gene>
    <name evidence="3" type="ORF">O1R50_15030</name>
</gene>
<evidence type="ECO:0000313" key="4">
    <source>
        <dbReference type="Proteomes" id="UP001146067"/>
    </source>
</evidence>
<proteinExistence type="inferred from homology"/>
<feature type="domain" description="UspA" evidence="2">
    <location>
        <begin position="12"/>
        <end position="145"/>
    </location>
</feature>
<dbReference type="InterPro" id="IPR014729">
    <property type="entry name" value="Rossmann-like_a/b/a_fold"/>
</dbReference>
<dbReference type="PRINTS" id="PR01438">
    <property type="entry name" value="UNVRSLSTRESS"/>
</dbReference>
<dbReference type="PANTHER" id="PTHR46553">
    <property type="entry name" value="ADENINE NUCLEOTIDE ALPHA HYDROLASES-LIKE SUPERFAMILY PROTEIN"/>
    <property type="match status" value="1"/>
</dbReference>
<sequence length="148" mass="15818">MSDRKKPEQGAVVVGVDGSPPSRRALRWAVRQAEATGMKIVAVYAWRPPTRYGTGVMVMPGVEWAEEARAALYSTVETFSARWPNVPIEQRVIEGHPAAVLLEQAEGADLLVVGSRGHGGFMGALLGSVSNHCVHHATCPVVVVPDPV</sequence>
<dbReference type="SUPFAM" id="SSF52402">
    <property type="entry name" value="Adenine nucleotide alpha hydrolases-like"/>
    <property type="match status" value="1"/>
</dbReference>